<feature type="transmembrane region" description="Helical" evidence="8">
    <location>
        <begin position="189"/>
        <end position="209"/>
    </location>
</feature>
<comment type="similarity">
    <text evidence="2">Belongs to the amino acid/polyamine transporter 2 family.</text>
</comment>
<gene>
    <name evidence="10" type="ORF">TVAG_435890</name>
</gene>
<dbReference type="VEuPathDB" id="TrichDB:TVAG_435890"/>
<organism evidence="10 11">
    <name type="scientific">Trichomonas vaginalis (strain ATCC PRA-98 / G3)</name>
    <dbReference type="NCBI Taxonomy" id="412133"/>
    <lineage>
        <taxon>Eukaryota</taxon>
        <taxon>Metamonada</taxon>
        <taxon>Parabasalia</taxon>
        <taxon>Trichomonadida</taxon>
        <taxon>Trichomonadidae</taxon>
        <taxon>Trichomonas</taxon>
    </lineage>
</organism>
<dbReference type="STRING" id="5722.A2FB61"/>
<evidence type="ECO:0000256" key="2">
    <source>
        <dbReference type="ARBA" id="ARBA00008066"/>
    </source>
</evidence>
<feature type="domain" description="Amino acid transporter transmembrane" evidence="9">
    <location>
        <begin position="46"/>
        <end position="434"/>
    </location>
</feature>
<dbReference type="Proteomes" id="UP000001542">
    <property type="component" value="Unassembled WGS sequence"/>
</dbReference>
<feature type="transmembrane region" description="Helical" evidence="8">
    <location>
        <begin position="308"/>
        <end position="325"/>
    </location>
</feature>
<feature type="transmembrane region" description="Helical" evidence="8">
    <location>
        <begin position="117"/>
        <end position="140"/>
    </location>
</feature>
<feature type="transmembrane region" description="Helical" evidence="8">
    <location>
        <begin position="264"/>
        <end position="288"/>
    </location>
</feature>
<dbReference type="InParanoid" id="A2FB61"/>
<dbReference type="OMA" id="WENIGHI"/>
<dbReference type="GO" id="GO:0016020">
    <property type="term" value="C:membrane"/>
    <property type="evidence" value="ECO:0000318"/>
    <property type="project" value="GO_Central"/>
</dbReference>
<comment type="subcellular location">
    <subcellularLocation>
        <location evidence="1">Membrane</location>
        <topology evidence="1">Multi-pass membrane protein</topology>
    </subcellularLocation>
</comment>
<feature type="transmembrane region" description="Helical" evidence="8">
    <location>
        <begin position="376"/>
        <end position="397"/>
    </location>
</feature>
<evidence type="ECO:0000256" key="3">
    <source>
        <dbReference type="ARBA" id="ARBA00022448"/>
    </source>
</evidence>
<evidence type="ECO:0000313" key="10">
    <source>
        <dbReference type="EMBL" id="EAX97842.1"/>
    </source>
</evidence>
<evidence type="ECO:0000313" key="11">
    <source>
        <dbReference type="Proteomes" id="UP000001542"/>
    </source>
</evidence>
<evidence type="ECO:0000256" key="6">
    <source>
        <dbReference type="ARBA" id="ARBA00022989"/>
    </source>
</evidence>
<keyword evidence="7 8" id="KW-0472">Membrane</keyword>
<feature type="transmembrane region" description="Helical" evidence="8">
    <location>
        <begin position="77"/>
        <end position="97"/>
    </location>
</feature>
<feature type="transmembrane region" description="Helical" evidence="8">
    <location>
        <begin position="352"/>
        <end position="370"/>
    </location>
</feature>
<evidence type="ECO:0000256" key="7">
    <source>
        <dbReference type="ARBA" id="ARBA00023136"/>
    </source>
</evidence>
<dbReference type="eggNOG" id="KOG1305">
    <property type="taxonomic scope" value="Eukaryota"/>
</dbReference>
<dbReference type="Pfam" id="PF01490">
    <property type="entry name" value="Aa_trans"/>
    <property type="match status" value="1"/>
</dbReference>
<evidence type="ECO:0000256" key="4">
    <source>
        <dbReference type="ARBA" id="ARBA00022692"/>
    </source>
</evidence>
<dbReference type="InterPro" id="IPR013057">
    <property type="entry name" value="AA_transpt_TM"/>
</dbReference>
<feature type="transmembrane region" description="Helical" evidence="8">
    <location>
        <begin position="229"/>
        <end position="252"/>
    </location>
</feature>
<dbReference type="GO" id="GO:0003333">
    <property type="term" value="P:amino acid transmembrane transport"/>
    <property type="evidence" value="ECO:0000318"/>
    <property type="project" value="GO_Central"/>
</dbReference>
<reference evidence="10" key="2">
    <citation type="journal article" date="2007" name="Science">
        <title>Draft genome sequence of the sexually transmitted pathogen Trichomonas vaginalis.</title>
        <authorList>
            <person name="Carlton J.M."/>
            <person name="Hirt R.P."/>
            <person name="Silva J.C."/>
            <person name="Delcher A.L."/>
            <person name="Schatz M."/>
            <person name="Zhao Q."/>
            <person name="Wortman J.R."/>
            <person name="Bidwell S.L."/>
            <person name="Alsmark U.C.M."/>
            <person name="Besteiro S."/>
            <person name="Sicheritz-Ponten T."/>
            <person name="Noel C.J."/>
            <person name="Dacks J.B."/>
            <person name="Foster P.G."/>
            <person name="Simillion C."/>
            <person name="Van de Peer Y."/>
            <person name="Miranda-Saavedra D."/>
            <person name="Barton G.J."/>
            <person name="Westrop G.D."/>
            <person name="Mueller S."/>
            <person name="Dessi D."/>
            <person name="Fiori P.L."/>
            <person name="Ren Q."/>
            <person name="Paulsen I."/>
            <person name="Zhang H."/>
            <person name="Bastida-Corcuera F.D."/>
            <person name="Simoes-Barbosa A."/>
            <person name="Brown M.T."/>
            <person name="Hayes R.D."/>
            <person name="Mukherjee M."/>
            <person name="Okumura C.Y."/>
            <person name="Schneider R."/>
            <person name="Smith A.J."/>
            <person name="Vanacova S."/>
            <person name="Villalvazo M."/>
            <person name="Haas B.J."/>
            <person name="Pertea M."/>
            <person name="Feldblyum T.V."/>
            <person name="Utterback T.R."/>
            <person name="Shu C.L."/>
            <person name="Osoegawa K."/>
            <person name="de Jong P.J."/>
            <person name="Hrdy I."/>
            <person name="Horvathova L."/>
            <person name="Zubacova Z."/>
            <person name="Dolezal P."/>
            <person name="Malik S.B."/>
            <person name="Logsdon J.M. Jr."/>
            <person name="Henze K."/>
            <person name="Gupta A."/>
            <person name="Wang C.C."/>
            <person name="Dunne R.L."/>
            <person name="Upcroft J.A."/>
            <person name="Upcroft P."/>
            <person name="White O."/>
            <person name="Salzberg S.L."/>
            <person name="Tang P."/>
            <person name="Chiu C.-H."/>
            <person name="Lee Y.-S."/>
            <person name="Embley T.M."/>
            <person name="Coombs G.H."/>
            <person name="Mottram J.C."/>
            <person name="Tachezy J."/>
            <person name="Fraser-Liggett C.M."/>
            <person name="Johnson P.J."/>
        </authorList>
    </citation>
    <scope>NUCLEOTIDE SEQUENCE [LARGE SCALE GENOMIC DNA]</scope>
    <source>
        <strain evidence="10">G3</strain>
    </source>
</reference>
<dbReference type="VEuPathDB" id="TrichDB:TVAGG3_0694570"/>
<proteinExistence type="inferred from homology"/>
<dbReference type="EMBL" id="DS113698">
    <property type="protein sequence ID" value="EAX97842.1"/>
    <property type="molecule type" value="Genomic_DNA"/>
</dbReference>
<keyword evidence="5" id="KW-0029">Amino-acid transport</keyword>
<evidence type="ECO:0000259" key="9">
    <source>
        <dbReference type="Pfam" id="PF01490"/>
    </source>
</evidence>
<keyword evidence="6 8" id="KW-1133">Transmembrane helix</keyword>
<keyword evidence="3" id="KW-0813">Transport</keyword>
<name>A2FB61_TRIV3</name>
<dbReference type="OrthoDB" id="1684102at2759"/>
<keyword evidence="11" id="KW-1185">Reference proteome</keyword>
<dbReference type="PANTHER" id="PTHR22950">
    <property type="entry name" value="AMINO ACID TRANSPORTER"/>
    <property type="match status" value="1"/>
</dbReference>
<dbReference type="GO" id="GO:0015179">
    <property type="term" value="F:L-amino acid transmembrane transporter activity"/>
    <property type="evidence" value="ECO:0000318"/>
    <property type="project" value="GO_Central"/>
</dbReference>
<sequence>MKTIMRRPSEVTNVELEDFEHNSDSEHSDVDHYALDLSGEIRAGRFETFVNLTNAIVSASFVNVPITFVATGFGPTFISMVIICLLSWVSGNILIYLESELHVNNLTNLTHIVFGKVGEIIIDILNVIFTFSCTGSYLIIGSDRVESWAKVLGLKIKNRWYKSLIAGIYSLILPVLLSYPLFIQNFAYIAYLITLLIITYTLMISGWSIKQIFILDKLSPTAKGYTYSNRMFTAISIHVSTFALPIMMIPIIKTYNRNVEKRKSIAGMTYVFTFILVTLSSCLCYLVAGESTHPDVLTSFDPKDAVIISSQVIMFLVVTLTYPFVTRSITEFFSFKFSGESRYEKLSFRKRILYASVSNIINVLLCVFISDSSILYGFGGAIPGCLMCFSFPSICCLKITKKKLYSWENIGHIVMATFGILMGITCTCFTIYDLYSTFNTKKTS</sequence>
<feature type="transmembrane region" description="Helical" evidence="8">
    <location>
        <begin position="160"/>
        <end position="182"/>
    </location>
</feature>
<reference evidence="10" key="1">
    <citation type="submission" date="2006-10" db="EMBL/GenBank/DDBJ databases">
        <authorList>
            <person name="Amadeo P."/>
            <person name="Zhao Q."/>
            <person name="Wortman J."/>
            <person name="Fraser-Liggett C."/>
            <person name="Carlton J."/>
        </authorList>
    </citation>
    <scope>NUCLEOTIDE SEQUENCE</scope>
    <source>
        <strain evidence="10">G3</strain>
    </source>
</reference>
<feature type="transmembrane region" description="Helical" evidence="8">
    <location>
        <begin position="49"/>
        <end position="71"/>
    </location>
</feature>
<evidence type="ECO:0000256" key="8">
    <source>
        <dbReference type="SAM" id="Phobius"/>
    </source>
</evidence>
<protein>
    <submittedName>
        <fullName evidence="10">Transmembrane amino acid transporter protein</fullName>
    </submittedName>
</protein>
<dbReference type="PANTHER" id="PTHR22950:SF458">
    <property type="entry name" value="SODIUM-COUPLED NEUTRAL AMINO ACID TRANSPORTER 11-RELATED"/>
    <property type="match status" value="1"/>
</dbReference>
<evidence type="ECO:0000256" key="5">
    <source>
        <dbReference type="ARBA" id="ARBA00022970"/>
    </source>
</evidence>
<dbReference type="AlphaFoldDB" id="A2FB61"/>
<evidence type="ECO:0000256" key="1">
    <source>
        <dbReference type="ARBA" id="ARBA00004141"/>
    </source>
</evidence>
<dbReference type="SMR" id="A2FB61"/>
<accession>A2FB61</accession>
<feature type="transmembrane region" description="Helical" evidence="8">
    <location>
        <begin position="409"/>
        <end position="432"/>
    </location>
</feature>
<keyword evidence="4 8" id="KW-0812">Transmembrane</keyword>